<organism evidence="3 4">
    <name type="scientific">Gossypium australe</name>
    <dbReference type="NCBI Taxonomy" id="47621"/>
    <lineage>
        <taxon>Eukaryota</taxon>
        <taxon>Viridiplantae</taxon>
        <taxon>Streptophyta</taxon>
        <taxon>Embryophyta</taxon>
        <taxon>Tracheophyta</taxon>
        <taxon>Spermatophyta</taxon>
        <taxon>Magnoliopsida</taxon>
        <taxon>eudicotyledons</taxon>
        <taxon>Gunneridae</taxon>
        <taxon>Pentapetalae</taxon>
        <taxon>rosids</taxon>
        <taxon>malvids</taxon>
        <taxon>Malvales</taxon>
        <taxon>Malvaceae</taxon>
        <taxon>Malvoideae</taxon>
        <taxon>Gossypium</taxon>
    </lineage>
</organism>
<dbReference type="PANTHER" id="PTHR34482">
    <property type="entry name" value="DNA DAMAGE-INDUCIBLE PROTEIN 1-LIKE"/>
    <property type="match status" value="1"/>
</dbReference>
<keyword evidence="4" id="KW-1185">Reference proteome</keyword>
<dbReference type="AlphaFoldDB" id="A0A5B6VLY7"/>
<proteinExistence type="predicted"/>
<evidence type="ECO:0000313" key="3">
    <source>
        <dbReference type="EMBL" id="KAA3470122.1"/>
    </source>
</evidence>
<dbReference type="OrthoDB" id="1936908at2759"/>
<gene>
    <name evidence="3" type="ORF">EPI10_015856</name>
</gene>
<reference evidence="4" key="1">
    <citation type="journal article" date="2019" name="Plant Biotechnol. J.">
        <title>Genome sequencing of the Australian wild diploid species Gossypium australe highlights disease resistance and delayed gland morphogenesis.</title>
        <authorList>
            <person name="Cai Y."/>
            <person name="Cai X."/>
            <person name="Wang Q."/>
            <person name="Wang P."/>
            <person name="Zhang Y."/>
            <person name="Cai C."/>
            <person name="Xu Y."/>
            <person name="Wang K."/>
            <person name="Zhou Z."/>
            <person name="Wang C."/>
            <person name="Geng S."/>
            <person name="Li B."/>
            <person name="Dong Q."/>
            <person name="Hou Y."/>
            <person name="Wang H."/>
            <person name="Ai P."/>
            <person name="Liu Z."/>
            <person name="Yi F."/>
            <person name="Sun M."/>
            <person name="An G."/>
            <person name="Cheng J."/>
            <person name="Zhang Y."/>
            <person name="Shi Q."/>
            <person name="Xie Y."/>
            <person name="Shi X."/>
            <person name="Chang Y."/>
            <person name="Huang F."/>
            <person name="Chen Y."/>
            <person name="Hong S."/>
            <person name="Mi L."/>
            <person name="Sun Q."/>
            <person name="Zhang L."/>
            <person name="Zhou B."/>
            <person name="Peng R."/>
            <person name="Zhang X."/>
            <person name="Liu F."/>
        </authorList>
    </citation>
    <scope>NUCLEOTIDE SEQUENCE [LARGE SCALE GENOMIC DNA]</scope>
    <source>
        <strain evidence="4">cv. PA1801</strain>
    </source>
</reference>
<feature type="domain" description="Retrotransposon gag" evidence="2">
    <location>
        <begin position="171"/>
        <end position="261"/>
    </location>
</feature>
<dbReference type="PANTHER" id="PTHR34482:SF36">
    <property type="entry name" value="RETROTRANSPOSON GAG DOMAIN-CONTAINING PROTEIN"/>
    <property type="match status" value="1"/>
</dbReference>
<name>A0A5B6VLY7_9ROSI</name>
<dbReference type="Proteomes" id="UP000325315">
    <property type="component" value="Unassembled WGS sequence"/>
</dbReference>
<evidence type="ECO:0000256" key="1">
    <source>
        <dbReference type="SAM" id="MobiDB-lite"/>
    </source>
</evidence>
<dbReference type="InterPro" id="IPR005162">
    <property type="entry name" value="Retrotrans_gag_dom"/>
</dbReference>
<protein>
    <submittedName>
        <fullName evidence="3">Protein MCM10</fullName>
    </submittedName>
</protein>
<accession>A0A5B6VLY7</accession>
<comment type="caution">
    <text evidence="3">The sequence shown here is derived from an EMBL/GenBank/DDBJ whole genome shotgun (WGS) entry which is preliminary data.</text>
</comment>
<dbReference type="Pfam" id="PF03732">
    <property type="entry name" value="Retrotrans_gag"/>
    <property type="match status" value="1"/>
</dbReference>
<sequence length="291" mass="33949">MAMWRKSKSNLNWTCPEARCLRVTLACPLDNTGVKCLPTKLELNLRKLRVLLKLPYNELQIVVVEGPNQRAEVNMPKQPSLKLWMNDLNPAASQPQPPPPTPQTVHERSQGTETIRIGKAPIEKIKKNGAEEFRATIDDDPERDEFWLESTIRVLDELSCTLVECLKCDVSLLNDTTYHWWKTVTSVVPRESITWEFFHTKLRKKYINQRFMDQKRKEFLELKQGNMTVSEYEREFVRLSQYAQEWIRTEAEINIKLLHGILEIKEFAALADRAKKAEDLSKEKKQANREA</sequence>
<evidence type="ECO:0000259" key="2">
    <source>
        <dbReference type="Pfam" id="PF03732"/>
    </source>
</evidence>
<dbReference type="EMBL" id="SMMG02000006">
    <property type="protein sequence ID" value="KAA3470122.1"/>
    <property type="molecule type" value="Genomic_DNA"/>
</dbReference>
<feature type="region of interest" description="Disordered" evidence="1">
    <location>
        <begin position="88"/>
        <end position="112"/>
    </location>
</feature>
<evidence type="ECO:0000313" key="4">
    <source>
        <dbReference type="Proteomes" id="UP000325315"/>
    </source>
</evidence>